<sequence length="110" mass="13025">IFKFKCHHQTPMGNNIIFTQDGGVEEYINSFSINLESSKEKILAKYDKNYLNKRSQVPNSFILYRSEISSMLKKKDIKQQDLISGFIAKRWRNEDETVRKWFENISNSLN</sequence>
<name>A0ACA9QHH5_9GLOM</name>
<protein>
    <submittedName>
        <fullName evidence="1">4249_t:CDS:1</fullName>
    </submittedName>
</protein>
<organism evidence="1 2">
    <name type="scientific">Dentiscutata heterogama</name>
    <dbReference type="NCBI Taxonomy" id="1316150"/>
    <lineage>
        <taxon>Eukaryota</taxon>
        <taxon>Fungi</taxon>
        <taxon>Fungi incertae sedis</taxon>
        <taxon>Mucoromycota</taxon>
        <taxon>Glomeromycotina</taxon>
        <taxon>Glomeromycetes</taxon>
        <taxon>Diversisporales</taxon>
        <taxon>Gigasporaceae</taxon>
        <taxon>Dentiscutata</taxon>
    </lineage>
</organism>
<dbReference type="Proteomes" id="UP000789702">
    <property type="component" value="Unassembled WGS sequence"/>
</dbReference>
<evidence type="ECO:0000313" key="1">
    <source>
        <dbReference type="EMBL" id="CAG8751542.1"/>
    </source>
</evidence>
<gene>
    <name evidence="1" type="ORF">DHETER_LOCUS14671</name>
</gene>
<reference evidence="1" key="1">
    <citation type="submission" date="2021-06" db="EMBL/GenBank/DDBJ databases">
        <authorList>
            <person name="Kallberg Y."/>
            <person name="Tangrot J."/>
            <person name="Rosling A."/>
        </authorList>
    </citation>
    <scope>NUCLEOTIDE SEQUENCE</scope>
    <source>
        <strain evidence="1">IL203A</strain>
    </source>
</reference>
<proteinExistence type="predicted"/>
<accession>A0ACA9QHH5</accession>
<dbReference type="EMBL" id="CAJVPU010046414">
    <property type="protein sequence ID" value="CAG8751542.1"/>
    <property type="molecule type" value="Genomic_DNA"/>
</dbReference>
<evidence type="ECO:0000313" key="2">
    <source>
        <dbReference type="Proteomes" id="UP000789702"/>
    </source>
</evidence>
<comment type="caution">
    <text evidence="1">The sequence shown here is derived from an EMBL/GenBank/DDBJ whole genome shotgun (WGS) entry which is preliminary data.</text>
</comment>
<keyword evidence="2" id="KW-1185">Reference proteome</keyword>
<feature type="non-terminal residue" evidence="1">
    <location>
        <position position="1"/>
    </location>
</feature>